<protein>
    <submittedName>
        <fullName evidence="4">Glycoside hydrolase family 95 protein</fullName>
    </submittedName>
</protein>
<gene>
    <name evidence="4" type="ORF">DW150_04950</name>
</gene>
<dbReference type="Pfam" id="PF14498">
    <property type="entry name" value="Glyco_hyd_65N_2"/>
    <property type="match status" value="1"/>
</dbReference>
<dbReference type="Gene3D" id="1.50.10.10">
    <property type="match status" value="1"/>
</dbReference>
<dbReference type="PANTHER" id="PTHR31084">
    <property type="entry name" value="ALPHA-L-FUCOSIDASE 2"/>
    <property type="match status" value="1"/>
</dbReference>
<dbReference type="PANTHER" id="PTHR31084:SF0">
    <property type="entry name" value="ALPHA-L-FUCOSIDASE 2"/>
    <property type="match status" value="1"/>
</dbReference>
<evidence type="ECO:0000259" key="1">
    <source>
        <dbReference type="Pfam" id="PF14498"/>
    </source>
</evidence>
<feature type="domain" description="Alpha fucosidase A-like C-terminal" evidence="2">
    <location>
        <begin position="717"/>
        <end position="779"/>
    </location>
</feature>
<sequence length="794" mass="90237">MKKILIYCVIAFSFWSCKSEMHNGAMLPERGFHSDRPAKIWEESLVSGNGIMGAMVMGDPYQESIVLNHALLYLPIHSARKPVSQGKYLGKIQQMLLEDKYTEASRFVVDLANSEGYKGKHATDLFIPAFQFNLLGDTSTVKQYDRSVDFTSGEVIVDWEDNNGVFTRKLFVSRPDNLVVLKLSSEEGASINTTLSLSKIIRHDVGRIKKFNLDDDFCIKKVESGTMDNGLYFKAWYEKPWEFESRKSFKGYEGVVQVVHSDGKIEMDSDQLILKDATDVLIVARIEPSDNMEKSRVVEMSNALKSYDGTYDELLAAHKKIHKELFERVSIDLDASKEDRMKSSEELLKLGGSNPALVEKLFDAARYNVISATGINPPNLQGIWGATMTPPWSGDYTTNGNLPVVVSHYLQANTPELMLPLFDRLEAYMEDFKVNARELFNCRGIHVPSRFSSHGLNNHFDATWPMTFWVAGAAWYSLFYYDYYMYTLDKNFLRERALPFMEQAALFYEDFLKEGNDGKYIFNPSYSPENNPANSSSQACVNATMDVMAANGLLRSVIEASQVLGVNKDKIPVWKAMQEKMPFYMLNENGEIREWMWKDLQDNHKHRHASHLFGLYDFHDPLIMGNQDLIEGCKRAINRRMEIRRQDNGGIMAFGMVQLAFAACALGETEMTYDMLSWLGNSYWNNNLVSTHDPKKTFNLDICGGYPSLVMKMMVYSEPGVISLLPCKPVQWKNGTIKGMALRGGILLQELVWREKEVKATLLSQINQTVKIQLQGIDKQEIALKAGEPVTVFF</sequence>
<evidence type="ECO:0000259" key="2">
    <source>
        <dbReference type="Pfam" id="PF21307"/>
    </source>
</evidence>
<feature type="domain" description="Glycosyl hydrolase family 95 N-terminal" evidence="1">
    <location>
        <begin position="34"/>
        <end position="287"/>
    </location>
</feature>
<feature type="domain" description="Glycosyl hydrolase family 95 catalytic" evidence="3">
    <location>
        <begin position="310"/>
        <end position="713"/>
    </location>
</feature>
<dbReference type="InterPro" id="IPR049053">
    <property type="entry name" value="AFCA-like_C"/>
</dbReference>
<dbReference type="PIRSF" id="PIRSF007663">
    <property type="entry name" value="UCP007663"/>
    <property type="match status" value="1"/>
</dbReference>
<name>A0A415BUK9_PHOVU</name>
<evidence type="ECO:0000313" key="4">
    <source>
        <dbReference type="EMBL" id="RHI94501.1"/>
    </source>
</evidence>
<reference evidence="4 5" key="1">
    <citation type="submission" date="2018-08" db="EMBL/GenBank/DDBJ databases">
        <title>A genome reference for cultivated species of the human gut microbiota.</title>
        <authorList>
            <person name="Zou Y."/>
            <person name="Xue W."/>
            <person name="Luo G."/>
        </authorList>
    </citation>
    <scope>NUCLEOTIDE SEQUENCE [LARGE SCALE GENOMIC DNA]</scope>
    <source>
        <strain evidence="4 5">AM13-21</strain>
    </source>
</reference>
<dbReference type="AlphaFoldDB" id="A0A415BUK9"/>
<proteinExistence type="predicted"/>
<accession>A0A415BUK9</accession>
<dbReference type="InterPro" id="IPR008928">
    <property type="entry name" value="6-hairpin_glycosidase_sf"/>
</dbReference>
<dbReference type="InterPro" id="IPR054363">
    <property type="entry name" value="GH95_cat"/>
</dbReference>
<keyword evidence="4" id="KW-0378">Hydrolase</keyword>
<dbReference type="Proteomes" id="UP000285777">
    <property type="component" value="Unassembled WGS sequence"/>
</dbReference>
<organism evidence="4 5">
    <name type="scientific">Phocaeicola vulgatus</name>
    <name type="common">Bacteroides vulgatus</name>
    <dbReference type="NCBI Taxonomy" id="821"/>
    <lineage>
        <taxon>Bacteria</taxon>
        <taxon>Pseudomonadati</taxon>
        <taxon>Bacteroidota</taxon>
        <taxon>Bacteroidia</taxon>
        <taxon>Bacteroidales</taxon>
        <taxon>Bacteroidaceae</taxon>
        <taxon>Phocaeicola</taxon>
    </lineage>
</organism>
<dbReference type="GO" id="GO:0004560">
    <property type="term" value="F:alpha-L-fucosidase activity"/>
    <property type="evidence" value="ECO:0007669"/>
    <property type="project" value="InterPro"/>
</dbReference>
<dbReference type="InterPro" id="IPR012341">
    <property type="entry name" value="6hp_glycosidase-like_sf"/>
</dbReference>
<dbReference type="InterPro" id="IPR016518">
    <property type="entry name" value="Alpha-L-fucosidase"/>
</dbReference>
<dbReference type="EMBL" id="QRLF01000006">
    <property type="protein sequence ID" value="RHI94501.1"/>
    <property type="molecule type" value="Genomic_DNA"/>
</dbReference>
<dbReference type="InterPro" id="IPR027414">
    <property type="entry name" value="GH95_N_dom"/>
</dbReference>
<dbReference type="Gene3D" id="2.70.98.50">
    <property type="entry name" value="putative glycoside hydrolase family protein from bacillus halodurans"/>
    <property type="match status" value="1"/>
</dbReference>
<evidence type="ECO:0000259" key="3">
    <source>
        <dbReference type="Pfam" id="PF22124"/>
    </source>
</evidence>
<evidence type="ECO:0000313" key="5">
    <source>
        <dbReference type="Proteomes" id="UP000285777"/>
    </source>
</evidence>
<dbReference type="Pfam" id="PF22124">
    <property type="entry name" value="Glyco_hydro_95_cat"/>
    <property type="match status" value="1"/>
</dbReference>
<dbReference type="SUPFAM" id="SSF48208">
    <property type="entry name" value="Six-hairpin glycosidases"/>
    <property type="match status" value="1"/>
</dbReference>
<dbReference type="Gene3D" id="2.60.40.1180">
    <property type="entry name" value="Golgi alpha-mannosidase II"/>
    <property type="match status" value="1"/>
</dbReference>
<dbReference type="InterPro" id="IPR013780">
    <property type="entry name" value="Glyco_hydro_b"/>
</dbReference>
<dbReference type="GO" id="GO:0005975">
    <property type="term" value="P:carbohydrate metabolic process"/>
    <property type="evidence" value="ECO:0007669"/>
    <property type="project" value="InterPro"/>
</dbReference>
<dbReference type="RefSeq" id="WP_118290219.1">
    <property type="nucleotide sequence ID" value="NZ_QRLF01000006.1"/>
</dbReference>
<comment type="caution">
    <text evidence="4">The sequence shown here is derived from an EMBL/GenBank/DDBJ whole genome shotgun (WGS) entry which is preliminary data.</text>
</comment>
<dbReference type="Pfam" id="PF21307">
    <property type="entry name" value="Glyco_hydro_95_C"/>
    <property type="match status" value="1"/>
</dbReference>